<accession>A0A1G9K0Y8</accession>
<keyword evidence="1" id="KW-0472">Membrane</keyword>
<feature type="transmembrane region" description="Helical" evidence="1">
    <location>
        <begin position="24"/>
        <end position="43"/>
    </location>
</feature>
<gene>
    <name evidence="2" type="ORF">SAMN04488692_104129</name>
</gene>
<evidence type="ECO:0000256" key="1">
    <source>
        <dbReference type="SAM" id="Phobius"/>
    </source>
</evidence>
<keyword evidence="1" id="KW-1133">Transmembrane helix</keyword>
<dbReference type="EMBL" id="FNGO01000004">
    <property type="protein sequence ID" value="SDL42813.1"/>
    <property type="molecule type" value="Genomic_DNA"/>
</dbReference>
<sequence length="142" mass="16386">MEKENISNSESLVGSIFCGEKGFLSLYVLVLLTVLSLILSLQISRYIWQVRRDDLLIDEIKMESVIHSGIYAAPVIFELSQDRGADGFTDIYKVKNENEENIFSVDINLEMESEKEGRGIFSLQVDRIDKDMSRNLDYYFEQ</sequence>
<proteinExistence type="predicted"/>
<evidence type="ECO:0000313" key="3">
    <source>
        <dbReference type="Proteomes" id="UP000199476"/>
    </source>
</evidence>
<name>A0A1G9K0Y8_9FIRM</name>
<keyword evidence="1" id="KW-0812">Transmembrane</keyword>
<dbReference type="Proteomes" id="UP000199476">
    <property type="component" value="Unassembled WGS sequence"/>
</dbReference>
<protein>
    <submittedName>
        <fullName evidence="2">Uncharacterized protein</fullName>
    </submittedName>
</protein>
<reference evidence="2 3" key="1">
    <citation type="submission" date="2016-10" db="EMBL/GenBank/DDBJ databases">
        <authorList>
            <person name="de Groot N.N."/>
        </authorList>
    </citation>
    <scope>NUCLEOTIDE SEQUENCE [LARGE SCALE GENOMIC DNA]</scope>
    <source>
        <strain evidence="2 3">SLAS-1</strain>
    </source>
</reference>
<dbReference type="RefSeq" id="WP_089758632.1">
    <property type="nucleotide sequence ID" value="NZ_FNGO01000004.1"/>
</dbReference>
<dbReference type="STRING" id="321763.SAMN04488692_104129"/>
<evidence type="ECO:0000313" key="2">
    <source>
        <dbReference type="EMBL" id="SDL42813.1"/>
    </source>
</evidence>
<organism evidence="2 3">
    <name type="scientific">Halarsenatibacter silvermanii</name>
    <dbReference type="NCBI Taxonomy" id="321763"/>
    <lineage>
        <taxon>Bacteria</taxon>
        <taxon>Bacillati</taxon>
        <taxon>Bacillota</taxon>
        <taxon>Clostridia</taxon>
        <taxon>Halanaerobiales</taxon>
        <taxon>Halarsenatibacteraceae</taxon>
        <taxon>Halarsenatibacter</taxon>
    </lineage>
</organism>
<dbReference type="AlphaFoldDB" id="A0A1G9K0Y8"/>
<keyword evidence="3" id="KW-1185">Reference proteome</keyword>